<dbReference type="CDD" id="cd16917">
    <property type="entry name" value="HATPase_UhpB-NarQ-NarX-like"/>
    <property type="match status" value="1"/>
</dbReference>
<dbReference type="Pfam" id="PF02518">
    <property type="entry name" value="HATPase_c"/>
    <property type="match status" value="1"/>
</dbReference>
<dbReference type="Gene3D" id="1.20.5.1930">
    <property type="match status" value="1"/>
</dbReference>
<comment type="catalytic activity">
    <reaction evidence="1">
        <text>ATP + protein L-histidine = ADP + protein N-phospho-L-histidine.</text>
        <dbReference type="EC" id="2.7.13.3"/>
    </reaction>
</comment>
<evidence type="ECO:0000256" key="7">
    <source>
        <dbReference type="ARBA" id="ARBA00022840"/>
    </source>
</evidence>
<feature type="transmembrane region" description="Helical" evidence="10">
    <location>
        <begin position="64"/>
        <end position="86"/>
    </location>
</feature>
<evidence type="ECO:0000256" key="3">
    <source>
        <dbReference type="ARBA" id="ARBA00022553"/>
    </source>
</evidence>
<evidence type="ECO:0000256" key="10">
    <source>
        <dbReference type="SAM" id="Phobius"/>
    </source>
</evidence>
<dbReference type="RefSeq" id="WP_189334091.1">
    <property type="nucleotide sequence ID" value="NZ_AP023356.1"/>
</dbReference>
<evidence type="ECO:0000256" key="8">
    <source>
        <dbReference type="ARBA" id="ARBA00023012"/>
    </source>
</evidence>
<sequence>MPRRFLTDAGLALALFLLTVIPWLVNGLMTGQKAKAPAELSAGWWMLAGLIIAGLLLRRQRPWLALALVGVGVFGHLITQTKFQLIDLALPLMMYTMADGARRRRTAIILLTALMSLTYSAMLISRVQVNQESLGAAKDAQAAKEGQVVERIIVGTSVPAQDTHWWVDPVVDTSQAALELWLLLVAAYAVGDGMRSRRAHLAAVEQRTADLAREERQRAALAVAAERARITRELHDVVAHGISVMVVQAQGAAAALDRHPDRAATALDHVIATGRSSLAEMRRLLAANRSERAAPSALTATRASPGAEAVTRASSGVESAAGAPSAVEAARGSPGAKAAWGSSGEDVAARASRGVDPAFPRAEAVELAPLPGIGAVPALVDQLRLAGMRIELHIDGVPEVVPAAVDLSAYRIVQEALTNILKHAGPDAAAEVRLRFDPDRLRVEVVDDGCGPAGAGADGHGNGLRGIAERVAMLGGALETGRGPGGGFRVGALLPVDP</sequence>
<evidence type="ECO:0000313" key="15">
    <source>
        <dbReference type="Proteomes" id="UP000676967"/>
    </source>
</evidence>
<evidence type="ECO:0000256" key="2">
    <source>
        <dbReference type="ARBA" id="ARBA00012438"/>
    </source>
</evidence>
<keyword evidence="3" id="KW-0597">Phosphoprotein</keyword>
<keyword evidence="8" id="KW-0902">Two-component regulatory system</keyword>
<dbReference type="Pfam" id="PF07730">
    <property type="entry name" value="HisKA_3"/>
    <property type="match status" value="1"/>
</dbReference>
<dbReference type="InterPro" id="IPR055558">
    <property type="entry name" value="DUF7134"/>
</dbReference>
<feature type="domain" description="Histidine kinase/HSP90-like ATPase" evidence="11">
    <location>
        <begin position="408"/>
        <end position="497"/>
    </location>
</feature>
<keyword evidence="4" id="KW-0808">Transferase</keyword>
<evidence type="ECO:0000256" key="5">
    <source>
        <dbReference type="ARBA" id="ARBA00022741"/>
    </source>
</evidence>
<keyword evidence="7" id="KW-0067">ATP-binding</keyword>
<gene>
    <name evidence="14" type="ORF">Aiant_01660</name>
</gene>
<dbReference type="Proteomes" id="UP000676967">
    <property type="component" value="Chromosome"/>
</dbReference>
<feature type="transmembrane region" description="Helical" evidence="10">
    <location>
        <begin position="106"/>
        <end position="124"/>
    </location>
</feature>
<organism evidence="14 15">
    <name type="scientific">Actinoplanes ianthinogenes</name>
    <dbReference type="NCBI Taxonomy" id="122358"/>
    <lineage>
        <taxon>Bacteria</taxon>
        <taxon>Bacillati</taxon>
        <taxon>Actinomycetota</taxon>
        <taxon>Actinomycetes</taxon>
        <taxon>Micromonosporales</taxon>
        <taxon>Micromonosporaceae</taxon>
        <taxon>Actinoplanes</taxon>
    </lineage>
</organism>
<feature type="domain" description="Signal transduction histidine kinase subgroup 3 dimerisation and phosphoacceptor" evidence="12">
    <location>
        <begin position="226"/>
        <end position="290"/>
    </location>
</feature>
<dbReference type="InterPro" id="IPR011712">
    <property type="entry name" value="Sig_transdc_His_kin_sub3_dim/P"/>
</dbReference>
<keyword evidence="6" id="KW-0418">Kinase</keyword>
<keyword evidence="5" id="KW-0547">Nucleotide-binding</keyword>
<dbReference type="EMBL" id="AP023356">
    <property type="protein sequence ID" value="BCJ39509.1"/>
    <property type="molecule type" value="Genomic_DNA"/>
</dbReference>
<dbReference type="Pfam" id="PF23539">
    <property type="entry name" value="DUF7134"/>
    <property type="match status" value="1"/>
</dbReference>
<proteinExistence type="predicted"/>
<evidence type="ECO:0000256" key="6">
    <source>
        <dbReference type="ARBA" id="ARBA00022777"/>
    </source>
</evidence>
<feature type="domain" description="DUF7134" evidence="13">
    <location>
        <begin position="3"/>
        <end position="126"/>
    </location>
</feature>
<dbReference type="InterPro" id="IPR003594">
    <property type="entry name" value="HATPase_dom"/>
</dbReference>
<accession>A0ABM7LJR9</accession>
<evidence type="ECO:0000259" key="12">
    <source>
        <dbReference type="Pfam" id="PF07730"/>
    </source>
</evidence>
<name>A0ABM7LJR9_9ACTN</name>
<evidence type="ECO:0000259" key="11">
    <source>
        <dbReference type="Pfam" id="PF02518"/>
    </source>
</evidence>
<evidence type="ECO:0000313" key="14">
    <source>
        <dbReference type="EMBL" id="BCJ39509.1"/>
    </source>
</evidence>
<dbReference type="SUPFAM" id="SSF55874">
    <property type="entry name" value="ATPase domain of HSP90 chaperone/DNA topoisomerase II/histidine kinase"/>
    <property type="match status" value="1"/>
</dbReference>
<protein>
    <recommendedName>
        <fullName evidence="2">histidine kinase</fullName>
        <ecNumber evidence="2">2.7.13.3</ecNumber>
    </recommendedName>
</protein>
<feature type="region of interest" description="Disordered" evidence="9">
    <location>
        <begin position="290"/>
        <end position="341"/>
    </location>
</feature>
<evidence type="ECO:0000259" key="13">
    <source>
        <dbReference type="Pfam" id="PF23539"/>
    </source>
</evidence>
<feature type="compositionally biased region" description="Low complexity" evidence="9">
    <location>
        <begin position="313"/>
        <end position="330"/>
    </location>
</feature>
<reference evidence="14 15" key="1">
    <citation type="submission" date="2020-08" db="EMBL/GenBank/DDBJ databases">
        <title>Whole genome shotgun sequence of Actinoplanes ianthinogenes NBRC 13996.</title>
        <authorList>
            <person name="Komaki H."/>
            <person name="Tamura T."/>
        </authorList>
    </citation>
    <scope>NUCLEOTIDE SEQUENCE [LARGE SCALE GENOMIC DNA]</scope>
    <source>
        <strain evidence="14 15">NBRC 13996</strain>
    </source>
</reference>
<feature type="transmembrane region" description="Helical" evidence="10">
    <location>
        <begin position="37"/>
        <end position="57"/>
    </location>
</feature>
<keyword evidence="10" id="KW-0812">Transmembrane</keyword>
<evidence type="ECO:0000256" key="4">
    <source>
        <dbReference type="ARBA" id="ARBA00022679"/>
    </source>
</evidence>
<keyword evidence="15" id="KW-1185">Reference proteome</keyword>
<dbReference type="PANTHER" id="PTHR24421:SF10">
    <property type="entry name" value="NITRATE_NITRITE SENSOR PROTEIN NARQ"/>
    <property type="match status" value="1"/>
</dbReference>
<evidence type="ECO:0000256" key="1">
    <source>
        <dbReference type="ARBA" id="ARBA00000085"/>
    </source>
</evidence>
<keyword evidence="10" id="KW-0472">Membrane</keyword>
<dbReference type="InterPro" id="IPR050482">
    <property type="entry name" value="Sensor_HK_TwoCompSys"/>
</dbReference>
<evidence type="ECO:0000256" key="9">
    <source>
        <dbReference type="SAM" id="MobiDB-lite"/>
    </source>
</evidence>
<dbReference type="InterPro" id="IPR036890">
    <property type="entry name" value="HATPase_C_sf"/>
</dbReference>
<dbReference type="Gene3D" id="3.30.565.10">
    <property type="entry name" value="Histidine kinase-like ATPase, C-terminal domain"/>
    <property type="match status" value="1"/>
</dbReference>
<dbReference type="PANTHER" id="PTHR24421">
    <property type="entry name" value="NITRATE/NITRITE SENSOR PROTEIN NARX-RELATED"/>
    <property type="match status" value="1"/>
</dbReference>
<dbReference type="EC" id="2.7.13.3" evidence="2"/>
<keyword evidence="10" id="KW-1133">Transmembrane helix</keyword>